<dbReference type="EMBL" id="JABBWK010000210">
    <property type="protein sequence ID" value="KAG1887445.1"/>
    <property type="molecule type" value="Genomic_DNA"/>
</dbReference>
<proteinExistence type="predicted"/>
<dbReference type="GeneID" id="64663088"/>
<feature type="region of interest" description="Disordered" evidence="1">
    <location>
        <begin position="26"/>
        <end position="66"/>
    </location>
</feature>
<reference evidence="3" key="1">
    <citation type="journal article" date="2020" name="New Phytol.">
        <title>Comparative genomics reveals dynamic genome evolution in host specialist ectomycorrhizal fungi.</title>
        <authorList>
            <person name="Lofgren L.A."/>
            <person name="Nguyen N.H."/>
            <person name="Vilgalys R."/>
            <person name="Ruytinx J."/>
            <person name="Liao H.L."/>
            <person name="Branco S."/>
            <person name="Kuo A."/>
            <person name="LaButti K."/>
            <person name="Lipzen A."/>
            <person name="Andreopoulos W."/>
            <person name="Pangilinan J."/>
            <person name="Riley R."/>
            <person name="Hundley H."/>
            <person name="Na H."/>
            <person name="Barry K."/>
            <person name="Grigoriev I.V."/>
            <person name="Stajich J.E."/>
            <person name="Kennedy P.G."/>
        </authorList>
    </citation>
    <scope>NUCLEOTIDE SEQUENCE</scope>
    <source>
        <strain evidence="3">FC203</strain>
    </source>
</reference>
<keyword evidence="4" id="KW-1185">Reference proteome</keyword>
<dbReference type="Proteomes" id="UP001195769">
    <property type="component" value="Unassembled WGS sequence"/>
</dbReference>
<protein>
    <recommendedName>
        <fullName evidence="2">DUF6589 domain-containing protein</fullName>
    </recommendedName>
</protein>
<name>A0AAD4DR37_9AGAM</name>
<dbReference type="RefSeq" id="XP_041216849.1">
    <property type="nucleotide sequence ID" value="XM_041368790.1"/>
</dbReference>
<sequence>MASCTTPLKNSARINRESSSLQFLIPSTPESYPRSAPANSYHFPSPSRVAAPQTPTPLKRSFSSDENSIPQFVLHSSSAKKARTDATRVPENNGGKLAYILCAIERANWTLSEFLYHAFRPPVKGDKSTSRTTSHAAYVQHFLRGRTKYTPADIIHVWLHSPDGILSENDPEINFMFGITPPYTDVKRTSNTLLGPEMNGLHFSFAPSKLRQSSDWDDIGSMTVTKIEETLRKEQPLAMALLEAIATGPQRKRRGKDTQRGIRPVCTHALSSLAFCHSTHAQALPMARGIREFALSIPYDLFVYNSRIGTSPSYSAIYRALQMLSVREADETRLLGQHLTKRGVLVIDNIQNYLRQRDSRIGRSNMMNIGLAGTYIELEDIDVRAFDMSAKSRIFDENRQTTAKVEDFLDAIDKSHLDTVLTLHWLQVLTKYVPELSSYQEHVAILFRTRGAKLQLPIQPNKIHPLATSSKNETVTTELKDALVDFWGQIGQSVEEFQKQLLLVSGDGLTYEKIIQLKKYLQYHGDKFQLF</sequence>
<comment type="caution">
    <text evidence="3">The sequence shown here is derived from an EMBL/GenBank/DDBJ whole genome shotgun (WGS) entry which is preliminary data.</text>
</comment>
<dbReference type="InterPro" id="IPR046496">
    <property type="entry name" value="DUF6589"/>
</dbReference>
<organism evidence="3 4">
    <name type="scientific">Suillus fuscotomentosus</name>
    <dbReference type="NCBI Taxonomy" id="1912939"/>
    <lineage>
        <taxon>Eukaryota</taxon>
        <taxon>Fungi</taxon>
        <taxon>Dikarya</taxon>
        <taxon>Basidiomycota</taxon>
        <taxon>Agaricomycotina</taxon>
        <taxon>Agaricomycetes</taxon>
        <taxon>Agaricomycetidae</taxon>
        <taxon>Boletales</taxon>
        <taxon>Suillineae</taxon>
        <taxon>Suillaceae</taxon>
        <taxon>Suillus</taxon>
    </lineage>
</organism>
<accession>A0AAD4DR37</accession>
<evidence type="ECO:0000313" key="3">
    <source>
        <dbReference type="EMBL" id="KAG1887445.1"/>
    </source>
</evidence>
<evidence type="ECO:0000256" key="1">
    <source>
        <dbReference type="SAM" id="MobiDB-lite"/>
    </source>
</evidence>
<evidence type="ECO:0000313" key="4">
    <source>
        <dbReference type="Proteomes" id="UP001195769"/>
    </source>
</evidence>
<gene>
    <name evidence="3" type="ORF">F5891DRAFT_1199909</name>
</gene>
<dbReference type="AlphaFoldDB" id="A0AAD4DR37"/>
<dbReference type="Pfam" id="PF20231">
    <property type="entry name" value="DUF6589"/>
    <property type="match status" value="1"/>
</dbReference>
<evidence type="ECO:0000259" key="2">
    <source>
        <dbReference type="Pfam" id="PF20231"/>
    </source>
</evidence>
<feature type="domain" description="DUF6589" evidence="2">
    <location>
        <begin position="401"/>
        <end position="529"/>
    </location>
</feature>